<evidence type="ECO:0000256" key="4">
    <source>
        <dbReference type="ARBA" id="ARBA00022692"/>
    </source>
</evidence>
<evidence type="ECO:0000256" key="6">
    <source>
        <dbReference type="ARBA" id="ARBA00022801"/>
    </source>
</evidence>
<feature type="transmembrane region" description="Helical" evidence="12">
    <location>
        <begin position="57"/>
        <end position="83"/>
    </location>
</feature>
<dbReference type="PANTHER" id="PTHR43221:SF2">
    <property type="entry name" value="PROTEASE HTPX HOMOLOG"/>
    <property type="match status" value="1"/>
</dbReference>
<keyword evidence="7" id="KW-0862">Zinc</keyword>
<organism evidence="14 15">
    <name type="scientific">Flavihumibacter stibioxidans</name>
    <dbReference type="NCBI Taxonomy" id="1834163"/>
    <lineage>
        <taxon>Bacteria</taxon>
        <taxon>Pseudomonadati</taxon>
        <taxon>Bacteroidota</taxon>
        <taxon>Chitinophagia</taxon>
        <taxon>Chitinophagales</taxon>
        <taxon>Chitinophagaceae</taxon>
        <taxon>Flavihumibacter</taxon>
    </lineage>
</organism>
<keyword evidence="9" id="KW-0482">Metalloprotease</keyword>
<dbReference type="EMBL" id="MBUA01000012">
    <property type="protein sequence ID" value="MBC6490764.1"/>
    <property type="molecule type" value="Genomic_DNA"/>
</dbReference>
<feature type="coiled-coil region" evidence="11">
    <location>
        <begin position="507"/>
        <end position="534"/>
    </location>
</feature>
<reference evidence="14 15" key="1">
    <citation type="submission" date="2016-07" db="EMBL/GenBank/DDBJ databases">
        <title>Genome analysis of Flavihumibacter stibioxidans YS-17.</title>
        <authorList>
            <person name="Shi K."/>
            <person name="Han Y."/>
            <person name="Wang G."/>
        </authorList>
    </citation>
    <scope>NUCLEOTIDE SEQUENCE [LARGE SCALE GENOMIC DNA]</scope>
    <source>
        <strain evidence="14 15">YS-17</strain>
    </source>
</reference>
<feature type="transmembrane region" description="Helical" evidence="12">
    <location>
        <begin position="21"/>
        <end position="51"/>
    </location>
</feature>
<sequence length="714" mass="80327">MQEIQTSKGFKREVVRVAGRIAQFILVYFGMVLIGILLAAACVTGGILLIAAMPNGVVIMVSLGIIGLGLMVLIFLLKFLFAVSRQDRSGYIRVTEAEQPELYACIRELTAGAGTPLPKHIYFSPEVNASVFYDSGFWSMFLPVRKNLVIGLGLVNSLNVGEFKAVLAHEFGHFSQRSMKLGSFVYQVNRVIHNMLYENSGYARFLSGWARISSYFAFFAGITVKIIEYIQWELKQVYSKVNKTYMGLSREMEFHADAVAASVAGGNNLATALRRIELADSCYSSVLNTCDDWLKRNMVCDNFYPSHRFMILETAAFYELPVSDGLPAVPADHPLYQQFTRVSVKDQWASHPPIDERELALHDLGMDMETDLREAWSLLHNPVAVQQAMTELVYKNAGVDQADKTMGDEKAFAEQYRSDKITYSFPLEYAGCYDGRRLSDLDIDVLLADEQGRQYAGADWASWCNADQANILKRISAAEMDKTLLNAIVNKDVDTSSFDFAGRKYPSGEAQELAEKLDREMEAWQLQLVDFDQRMFLAAYYHDNSGSGEDLARLYRSYLGKRSGADRFYEASVKVTELLGPVLSGETIGLEEAGQMIDTLKKEHEPFFKESFAAFFKENLFDFNAELREKVMLFLGADFLYFDGKEFFNSELDTLLILMRDTYELLGERLFVQYRELLKYQAAILNNQVPVSAGLSVLSPAGIVPPSVENVPLN</sequence>
<keyword evidence="15" id="KW-1185">Reference proteome</keyword>
<evidence type="ECO:0000259" key="13">
    <source>
        <dbReference type="Pfam" id="PF01435"/>
    </source>
</evidence>
<comment type="caution">
    <text evidence="14">The sequence shown here is derived from an EMBL/GenBank/DDBJ whole genome shotgun (WGS) entry which is preliminary data.</text>
</comment>
<evidence type="ECO:0000256" key="5">
    <source>
        <dbReference type="ARBA" id="ARBA00022723"/>
    </source>
</evidence>
<keyword evidence="11" id="KW-0175">Coiled coil</keyword>
<keyword evidence="3" id="KW-0645">Protease</keyword>
<dbReference type="InterPro" id="IPR050083">
    <property type="entry name" value="HtpX_protease"/>
</dbReference>
<evidence type="ECO:0000256" key="3">
    <source>
        <dbReference type="ARBA" id="ARBA00022670"/>
    </source>
</evidence>
<evidence type="ECO:0000256" key="10">
    <source>
        <dbReference type="ARBA" id="ARBA00023136"/>
    </source>
</evidence>
<keyword evidence="4 12" id="KW-0812">Transmembrane</keyword>
<feature type="domain" description="Peptidase M48" evidence="13">
    <location>
        <begin position="97"/>
        <end position="359"/>
    </location>
</feature>
<evidence type="ECO:0000256" key="12">
    <source>
        <dbReference type="SAM" id="Phobius"/>
    </source>
</evidence>
<proteinExistence type="predicted"/>
<evidence type="ECO:0000313" key="15">
    <source>
        <dbReference type="Proteomes" id="UP000765802"/>
    </source>
</evidence>
<keyword evidence="2" id="KW-1003">Cell membrane</keyword>
<keyword evidence="8 12" id="KW-1133">Transmembrane helix</keyword>
<evidence type="ECO:0000256" key="2">
    <source>
        <dbReference type="ARBA" id="ARBA00022475"/>
    </source>
</evidence>
<evidence type="ECO:0000256" key="11">
    <source>
        <dbReference type="SAM" id="Coils"/>
    </source>
</evidence>
<dbReference type="RefSeq" id="WP_187256119.1">
    <property type="nucleotide sequence ID" value="NZ_JBHULF010000014.1"/>
</dbReference>
<keyword evidence="10 12" id="KW-0472">Membrane</keyword>
<dbReference type="PANTHER" id="PTHR43221">
    <property type="entry name" value="PROTEASE HTPX"/>
    <property type="match status" value="1"/>
</dbReference>
<keyword evidence="6" id="KW-0378">Hydrolase</keyword>
<dbReference type="Pfam" id="PF01435">
    <property type="entry name" value="Peptidase_M48"/>
    <property type="match status" value="1"/>
</dbReference>
<evidence type="ECO:0000256" key="8">
    <source>
        <dbReference type="ARBA" id="ARBA00022989"/>
    </source>
</evidence>
<feature type="transmembrane region" description="Helical" evidence="12">
    <location>
        <begin position="212"/>
        <end position="232"/>
    </location>
</feature>
<evidence type="ECO:0000256" key="7">
    <source>
        <dbReference type="ARBA" id="ARBA00022833"/>
    </source>
</evidence>
<accession>A0ABR7M8A4</accession>
<evidence type="ECO:0000256" key="9">
    <source>
        <dbReference type="ARBA" id="ARBA00023049"/>
    </source>
</evidence>
<dbReference type="Gene3D" id="3.30.2010.10">
    <property type="entry name" value="Metalloproteases ('zincins'), catalytic domain"/>
    <property type="match status" value="1"/>
</dbReference>
<evidence type="ECO:0000313" key="14">
    <source>
        <dbReference type="EMBL" id="MBC6490764.1"/>
    </source>
</evidence>
<keyword evidence="5" id="KW-0479">Metal-binding</keyword>
<dbReference type="InterPro" id="IPR001915">
    <property type="entry name" value="Peptidase_M48"/>
</dbReference>
<dbReference type="Proteomes" id="UP000765802">
    <property type="component" value="Unassembled WGS sequence"/>
</dbReference>
<dbReference type="CDD" id="cd07328">
    <property type="entry name" value="M48_Ste24p_like"/>
    <property type="match status" value="1"/>
</dbReference>
<protein>
    <recommendedName>
        <fullName evidence="13">Peptidase M48 domain-containing protein</fullName>
    </recommendedName>
</protein>
<name>A0ABR7M8A4_9BACT</name>
<comment type="cofactor">
    <cofactor evidence="1">
        <name>Zn(2+)</name>
        <dbReference type="ChEBI" id="CHEBI:29105"/>
    </cofactor>
</comment>
<evidence type="ECO:0000256" key="1">
    <source>
        <dbReference type="ARBA" id="ARBA00001947"/>
    </source>
</evidence>
<gene>
    <name evidence="14" type="ORF">BC349_06950</name>
</gene>